<dbReference type="Gene3D" id="3.30.70.1180">
    <property type="entry name" value="Vacuolar atp synthase subunit c, domain 1"/>
    <property type="match status" value="1"/>
</dbReference>
<dbReference type="FunFam" id="3.30.70.100:FF:000002">
    <property type="entry name" value="V-type proton ATPase subunit C"/>
    <property type="match status" value="1"/>
</dbReference>
<dbReference type="GO" id="GO:0042802">
    <property type="term" value="F:identical protein binding"/>
    <property type="evidence" value="ECO:0007669"/>
    <property type="project" value="Ensembl"/>
</dbReference>
<keyword evidence="10" id="KW-1185">Reference proteome</keyword>
<protein>
    <recommendedName>
        <fullName evidence="7">V-type proton ATPase subunit C</fullName>
    </recommendedName>
</protein>
<dbReference type="CDD" id="cd14785">
    <property type="entry name" value="V-ATPase_C"/>
    <property type="match status" value="1"/>
</dbReference>
<dbReference type="Pfam" id="PF03223">
    <property type="entry name" value="V-ATPase_C"/>
    <property type="match status" value="1"/>
</dbReference>
<dbReference type="AlphaFoldDB" id="A0A8C3WS70"/>
<gene>
    <name evidence="9" type="primary">ATP6V1C2</name>
</gene>
<dbReference type="GO" id="GO:0046961">
    <property type="term" value="F:proton-transporting ATPase activity, rotational mechanism"/>
    <property type="evidence" value="ECO:0007669"/>
    <property type="project" value="Ensembl"/>
</dbReference>
<dbReference type="GO" id="GO:0005765">
    <property type="term" value="C:lysosomal membrane"/>
    <property type="evidence" value="ECO:0007669"/>
    <property type="project" value="TreeGrafter"/>
</dbReference>
<keyword evidence="3 7" id="KW-0375">Hydrogen ion transport</keyword>
<evidence type="ECO:0000256" key="6">
    <source>
        <dbReference type="ARBA" id="ARBA00046696"/>
    </source>
</evidence>
<feature type="region of interest" description="Disordered" evidence="8">
    <location>
        <begin position="301"/>
        <end position="329"/>
    </location>
</feature>
<comment type="function">
    <text evidence="5 7">Subunit of the V1 complex of vacuolar(H+)-ATPase (V-ATPase), a multisubunit enzyme composed of a peripheral complex (V1) that hydrolyzes ATP and a membrane integral complex (V0) that translocates protons. V-ATPase is responsible for acidifying and maintaining the pH of intracellular compartments and in some cell types, is targeted to the plasma membrane, where it is responsible for acidifying the extracellular environment. Subunit C is necessary for the assembly of the catalytic sector of the enzyme and is likely to have a specific function in its catalytic activity.</text>
</comment>
<dbReference type="Gene3D" id="1.20.1460.10">
    <property type="entry name" value="subunit c (vma5p) of the yeast v-atpase, domain 2"/>
    <property type="match status" value="2"/>
</dbReference>
<dbReference type="GeneTree" id="ENSGT00390000004263"/>
<dbReference type="FunFam" id="3.30.70.1180:FF:000006">
    <property type="entry name" value="V-type proton ATPase subunit C"/>
    <property type="match status" value="1"/>
</dbReference>
<dbReference type="PANTHER" id="PTHR10137">
    <property type="entry name" value="V-TYPE PROTON ATPASE SUBUNIT C"/>
    <property type="match status" value="1"/>
</dbReference>
<dbReference type="FunFam" id="1.20.1460.10:FF:000004">
    <property type="entry name" value="V-type proton ATPase subunit C"/>
    <property type="match status" value="1"/>
</dbReference>
<organism evidence="9 10">
    <name type="scientific">Catagonus wagneri</name>
    <name type="common">Chacoan peccary</name>
    <dbReference type="NCBI Taxonomy" id="51154"/>
    <lineage>
        <taxon>Eukaryota</taxon>
        <taxon>Metazoa</taxon>
        <taxon>Chordata</taxon>
        <taxon>Craniata</taxon>
        <taxon>Vertebrata</taxon>
        <taxon>Euteleostomi</taxon>
        <taxon>Mammalia</taxon>
        <taxon>Eutheria</taxon>
        <taxon>Laurasiatheria</taxon>
        <taxon>Artiodactyla</taxon>
        <taxon>Suina</taxon>
        <taxon>Tayassuidae</taxon>
        <taxon>Catagonus</taxon>
    </lineage>
</organism>
<reference evidence="9" key="2">
    <citation type="submission" date="2025-09" db="UniProtKB">
        <authorList>
            <consortium name="Ensembl"/>
        </authorList>
    </citation>
    <scope>IDENTIFICATION</scope>
</reference>
<comment type="similarity">
    <text evidence="1 7">Belongs to the V-ATPase C subunit family.</text>
</comment>
<dbReference type="InterPro" id="IPR036132">
    <property type="entry name" value="Vac_ATP_synth_c_sf"/>
</dbReference>
<evidence type="ECO:0000256" key="1">
    <source>
        <dbReference type="ARBA" id="ARBA00006138"/>
    </source>
</evidence>
<dbReference type="GO" id="GO:0000221">
    <property type="term" value="C:vacuolar proton-transporting V-type ATPase, V1 domain"/>
    <property type="evidence" value="ECO:0007669"/>
    <property type="project" value="TreeGrafter"/>
</dbReference>
<dbReference type="GO" id="GO:0030177">
    <property type="term" value="P:positive regulation of Wnt signaling pathway"/>
    <property type="evidence" value="ECO:0007669"/>
    <property type="project" value="Ensembl"/>
</dbReference>
<name>A0A8C3WS70_9CETA</name>
<dbReference type="Ensembl" id="ENSCWAT00000018331.1">
    <property type="protein sequence ID" value="ENSCWAP00000016904.1"/>
    <property type="gene ID" value="ENSCWAG00000012466.1"/>
</dbReference>
<evidence type="ECO:0000256" key="8">
    <source>
        <dbReference type="SAM" id="MobiDB-lite"/>
    </source>
</evidence>
<keyword evidence="2 7" id="KW-0813">Transport</keyword>
<dbReference type="Gene3D" id="3.30.70.100">
    <property type="match status" value="1"/>
</dbReference>
<proteinExistence type="inferred from homology"/>
<dbReference type="PANTHER" id="PTHR10137:SF4">
    <property type="entry name" value="V-TYPE PROTON ATPASE SUBUNIT C 2"/>
    <property type="match status" value="1"/>
</dbReference>
<dbReference type="Proteomes" id="UP000694540">
    <property type="component" value="Unplaced"/>
</dbReference>
<dbReference type="FunFam" id="1.20.1460.10:FF:000005">
    <property type="entry name" value="V-type proton ATPase subunit C"/>
    <property type="match status" value="1"/>
</dbReference>
<evidence type="ECO:0000256" key="3">
    <source>
        <dbReference type="ARBA" id="ARBA00022781"/>
    </source>
</evidence>
<evidence type="ECO:0000313" key="10">
    <source>
        <dbReference type="Proteomes" id="UP000694540"/>
    </source>
</evidence>
<comment type="subunit">
    <text evidence="7">V-ATPase is a heteromultimeric enzyme made up of two complexes: the ATP-hydrolytic V1 complex and the proton translocation V0 complex. The V1 complex consists of three catalytic AB heterodimers that form a heterohexamer, three peripheral stalks each consisting of EG heterodimers, one central rotor including subunits D and F, and the regulatory subunits C and H. The proton translocation complex V0 consists of the proton transport subunit a, a ring of proteolipid subunits c9c'', rotary subunit d, subunits e and f, and two accessory subunits.</text>
</comment>
<evidence type="ECO:0000256" key="5">
    <source>
        <dbReference type="ARBA" id="ARBA00046006"/>
    </source>
</evidence>
<comment type="subunit">
    <text evidence="6">V-ATPase is a heteromultimeric enzyme made up of two complexes: the ATP-hydrolytic V1 complex and the proton translocation V0 complex. The V1 complex consists of three catalytic AB heterodimers that form a heterohexamer, three peripheral stalks each consisting of EG heterodimers, one central rotor including subunits D and F, and the regulatory subunits C and H. The proton translocation complex V0 consists of the proton transport subunit a, a ring of proteolipid subunits c9c'', rotary subunit d, subunits e and f, and the accessory subunits ATP6AP1/Ac45 and ATP6AP2/PRR.</text>
</comment>
<dbReference type="InterPro" id="IPR004907">
    <property type="entry name" value="ATPase_V1-cplx_csu"/>
</dbReference>
<reference evidence="9" key="1">
    <citation type="submission" date="2025-08" db="UniProtKB">
        <authorList>
            <consortium name="Ensembl"/>
        </authorList>
    </citation>
    <scope>IDENTIFICATION</scope>
</reference>
<keyword evidence="4 7" id="KW-0406">Ion transport</keyword>
<evidence type="ECO:0000256" key="2">
    <source>
        <dbReference type="ARBA" id="ARBA00022448"/>
    </source>
</evidence>
<accession>A0A8C3WS70</accession>
<sequence length="437" mass="49686">MSEFWLISAPGDKENLQALERMNTVTSKSNLSYNTKFTIPDLKVGTLDSLVGLSDELGKLDAFAESLIKRMAQSVVEVMEDAKGKVQENLLANGGLKEKMKYLKIDLASFVTRFEWDMAKYPVKQPLVSVVDTLAKQLAQIETDLKSRTTTYKTLKTNLENLEKKSMGTLFTRTLSDVVSKDDFVLDSEYLVTLLVIVPKPSYSQWQKTYESLSDMVVPRSTKLIAEDKDGGLFTVTLFRKVIDDFKTKAKENKFTVREFYYDEKEIKREREEMTRLLSDKKQQYQTSCVALKKGSSTFPDPRVKVTPLGNPARPAAGQTDRERESEGEGEGPLLRWLKVNFSEAFIAWIHIKALRVFVESVLRYGLPVNFQAVLLQPHKKSSTKRLREVLNSVFRHLDQVAAASILDASVDIPGLQLSTQDYFPYVYFHIDLSLLD</sequence>
<evidence type="ECO:0000256" key="7">
    <source>
        <dbReference type="RuleBase" id="RU364010"/>
    </source>
</evidence>
<dbReference type="SUPFAM" id="SSF118203">
    <property type="entry name" value="Vacuolar ATP synthase subunit C"/>
    <property type="match status" value="2"/>
</dbReference>
<evidence type="ECO:0000256" key="4">
    <source>
        <dbReference type="ARBA" id="ARBA00023065"/>
    </source>
</evidence>
<evidence type="ECO:0000313" key="9">
    <source>
        <dbReference type="Ensembl" id="ENSCWAP00000016904.1"/>
    </source>
</evidence>